<protein>
    <submittedName>
        <fullName evidence="2">Uncharacterized protein</fullName>
    </submittedName>
</protein>
<feature type="compositionally biased region" description="Low complexity" evidence="1">
    <location>
        <begin position="20"/>
        <end position="50"/>
    </location>
</feature>
<dbReference type="Proteomes" id="UP000823858">
    <property type="component" value="Unassembled WGS sequence"/>
</dbReference>
<organism evidence="2 3">
    <name type="scientific">Candidatus Corynebacterium faecigallinarum</name>
    <dbReference type="NCBI Taxonomy" id="2838528"/>
    <lineage>
        <taxon>Bacteria</taxon>
        <taxon>Bacillati</taxon>
        <taxon>Actinomycetota</taxon>
        <taxon>Actinomycetes</taxon>
        <taxon>Mycobacteriales</taxon>
        <taxon>Corynebacteriaceae</taxon>
        <taxon>Corynebacterium</taxon>
    </lineage>
</organism>
<gene>
    <name evidence="2" type="ORF">H9751_12370</name>
</gene>
<reference evidence="2" key="2">
    <citation type="submission" date="2021-04" db="EMBL/GenBank/DDBJ databases">
        <authorList>
            <person name="Gilroy R."/>
        </authorList>
    </citation>
    <scope>NUCLEOTIDE SEQUENCE</scope>
    <source>
        <strain evidence="2">ChiHjej13B12-4958</strain>
    </source>
</reference>
<comment type="caution">
    <text evidence="2">The sequence shown here is derived from an EMBL/GenBank/DDBJ whole genome shotgun (WGS) entry which is preliminary data.</text>
</comment>
<evidence type="ECO:0000313" key="3">
    <source>
        <dbReference type="Proteomes" id="UP000823858"/>
    </source>
</evidence>
<reference evidence="2" key="1">
    <citation type="journal article" date="2021" name="PeerJ">
        <title>Extensive microbial diversity within the chicken gut microbiome revealed by metagenomics and culture.</title>
        <authorList>
            <person name="Gilroy R."/>
            <person name="Ravi A."/>
            <person name="Getino M."/>
            <person name="Pursley I."/>
            <person name="Horton D.L."/>
            <person name="Alikhan N.F."/>
            <person name="Baker D."/>
            <person name="Gharbi K."/>
            <person name="Hall N."/>
            <person name="Watson M."/>
            <person name="Adriaenssens E.M."/>
            <person name="Foster-Nyarko E."/>
            <person name="Jarju S."/>
            <person name="Secka A."/>
            <person name="Antonio M."/>
            <person name="Oren A."/>
            <person name="Chaudhuri R.R."/>
            <person name="La Ragione R."/>
            <person name="Hildebrand F."/>
            <person name="Pallen M.J."/>
        </authorList>
    </citation>
    <scope>NUCLEOTIDE SEQUENCE</scope>
    <source>
        <strain evidence="2">ChiHjej13B12-4958</strain>
    </source>
</reference>
<dbReference type="AlphaFoldDB" id="A0A9D2TPZ9"/>
<accession>A0A9D2TPZ9</accession>
<evidence type="ECO:0000313" key="2">
    <source>
        <dbReference type="EMBL" id="HJC86306.1"/>
    </source>
</evidence>
<feature type="compositionally biased region" description="Acidic residues" evidence="1">
    <location>
        <begin position="51"/>
        <end position="75"/>
    </location>
</feature>
<feature type="region of interest" description="Disordered" evidence="1">
    <location>
        <begin position="1"/>
        <end position="89"/>
    </location>
</feature>
<sequence>MMVSALGLAACGSDSDGDVETTSASATTGHTTTSTTQSEESETPSASESAPETEPETPEDQDPEQDPEAQREDEPEQRSAPAASEGDAAQIRAVSEGLAGDRPYADYMQYVYDNTCTADIDRLGGRDSYREQIGEARKENEMWSEVAGGQGNIPDVHGVNDIQVQGDRATANVDRTLGGNRKTELVTYVREDGAWKTCASA</sequence>
<name>A0A9D2TPZ9_9CORY</name>
<evidence type="ECO:0000256" key="1">
    <source>
        <dbReference type="SAM" id="MobiDB-lite"/>
    </source>
</evidence>
<dbReference type="EMBL" id="DWVP01000024">
    <property type="protein sequence ID" value="HJC86306.1"/>
    <property type="molecule type" value="Genomic_DNA"/>
</dbReference>
<proteinExistence type="predicted"/>